<dbReference type="GO" id="GO:0003677">
    <property type="term" value="F:DNA binding"/>
    <property type="evidence" value="ECO:0007669"/>
    <property type="project" value="UniProtKB-UniRule"/>
</dbReference>
<feature type="domain" description="Homeobox" evidence="7">
    <location>
        <begin position="106"/>
        <end position="166"/>
    </location>
</feature>
<keyword evidence="3 5" id="KW-0371">Homeobox</keyword>
<dbReference type="PROSITE" id="PS50071">
    <property type="entry name" value="HOMEOBOX_2"/>
    <property type="match status" value="1"/>
</dbReference>
<evidence type="ECO:0000256" key="4">
    <source>
        <dbReference type="ARBA" id="ARBA00023242"/>
    </source>
</evidence>
<dbReference type="PROSITE" id="PS00027">
    <property type="entry name" value="HOMEOBOX_1"/>
    <property type="match status" value="1"/>
</dbReference>
<evidence type="ECO:0000313" key="8">
    <source>
        <dbReference type="EMBL" id="AAW23077.1"/>
    </source>
</evidence>
<proteinExistence type="predicted"/>
<dbReference type="EMBL" id="AY705689">
    <property type="protein sequence ID" value="AAW23077.1"/>
    <property type="molecule type" value="Genomic_DNA"/>
</dbReference>
<organism evidence="8">
    <name type="scientific">Oikopleura dioica</name>
    <name type="common">Tunicate</name>
    <dbReference type="NCBI Taxonomy" id="34765"/>
    <lineage>
        <taxon>Eukaryota</taxon>
        <taxon>Metazoa</taxon>
        <taxon>Chordata</taxon>
        <taxon>Tunicata</taxon>
        <taxon>Appendicularia</taxon>
        <taxon>Copelata</taxon>
        <taxon>Oikopleuridae</taxon>
        <taxon>Oikopleura</taxon>
    </lineage>
</organism>
<name>Q5EVI1_OIKDI</name>
<dbReference type="SMART" id="SM00389">
    <property type="entry name" value="HOX"/>
    <property type="match status" value="1"/>
</dbReference>
<dbReference type="Pfam" id="PF00046">
    <property type="entry name" value="Homeodomain"/>
    <property type="match status" value="1"/>
</dbReference>
<dbReference type="AlphaFoldDB" id="Q5EVI1"/>
<dbReference type="GO" id="GO:0000981">
    <property type="term" value="F:DNA-binding transcription factor activity, RNA polymerase II-specific"/>
    <property type="evidence" value="ECO:0007669"/>
    <property type="project" value="InterPro"/>
</dbReference>
<dbReference type="InterPro" id="IPR050848">
    <property type="entry name" value="Homeobox_TF"/>
</dbReference>
<dbReference type="InParanoid" id="Q5EVI1"/>
<dbReference type="CDD" id="cd00086">
    <property type="entry name" value="homeodomain"/>
    <property type="match status" value="1"/>
</dbReference>
<dbReference type="EMBL" id="FN653019">
    <property type="protein sequence ID" value="CBY22562.1"/>
    <property type="molecule type" value="Genomic_DNA"/>
</dbReference>
<protein>
    <submittedName>
        <fullName evidence="8">Lbx</fullName>
    </submittedName>
</protein>
<evidence type="ECO:0000256" key="2">
    <source>
        <dbReference type="ARBA" id="ARBA00023125"/>
    </source>
</evidence>
<gene>
    <name evidence="9" type="ORF">GSOID_T00013323001</name>
</gene>
<dbReference type="InterPro" id="IPR017970">
    <property type="entry name" value="Homeobox_CS"/>
</dbReference>
<comment type="subcellular location">
    <subcellularLocation>
        <location evidence="1 5 6">Nucleus</location>
    </subcellularLocation>
</comment>
<dbReference type="SUPFAM" id="SSF46689">
    <property type="entry name" value="Homeodomain-like"/>
    <property type="match status" value="1"/>
</dbReference>
<evidence type="ECO:0000256" key="1">
    <source>
        <dbReference type="ARBA" id="ARBA00004123"/>
    </source>
</evidence>
<dbReference type="Gene3D" id="1.10.10.60">
    <property type="entry name" value="Homeodomain-like"/>
    <property type="match status" value="1"/>
</dbReference>
<reference evidence="8" key="1">
    <citation type="journal article" date="2005" name="Curr. Biol.">
        <title>Remodelling of the homeobox gene complement in the tunicate Oikopleura dioica.</title>
        <authorList>
            <person name="Edvardsen R.B."/>
            <person name="Seo H.C."/>
            <person name="Jensen M.F."/>
            <person name="Mialon A."/>
            <person name="Mikhaleva J."/>
            <person name="Bjordal M."/>
            <person name="Cartry J."/>
            <person name="Reinhardt R."/>
            <person name="Weissenbach J."/>
            <person name="Wincker P."/>
            <person name="Chourrout D."/>
        </authorList>
    </citation>
    <scope>NUCLEOTIDE SEQUENCE</scope>
</reference>
<accession>Q5EVI1</accession>
<dbReference type="InterPro" id="IPR009057">
    <property type="entry name" value="Homeodomain-like_sf"/>
</dbReference>
<evidence type="ECO:0000313" key="10">
    <source>
        <dbReference type="Proteomes" id="UP000001307"/>
    </source>
</evidence>
<evidence type="ECO:0000313" key="9">
    <source>
        <dbReference type="EMBL" id="CBY22562.1"/>
    </source>
</evidence>
<dbReference type="Proteomes" id="UP000001307">
    <property type="component" value="Unassembled WGS sequence"/>
</dbReference>
<dbReference type="PANTHER" id="PTHR24333">
    <property type="entry name" value="HOMEO BOX HB9 LIKE A-RELATED"/>
    <property type="match status" value="1"/>
</dbReference>
<reference evidence="9" key="2">
    <citation type="journal article" date="2010" name="Science">
        <title>Plasticity of animal genome architecture unmasked by rapid evolution of a pelagic tunicate.</title>
        <authorList>
            <person name="Denoeud F."/>
            <person name="Henriet S."/>
            <person name="Mungpakdee S."/>
            <person name="Aury J.M."/>
            <person name="Da Silva C."/>
            <person name="Brinkmann H."/>
            <person name="Mikhaleva J."/>
            <person name="Olsen L.C."/>
            <person name="Jubin C."/>
            <person name="Canestro C."/>
            <person name="Bouquet J.M."/>
            <person name="Danks G."/>
            <person name="Poulain J."/>
            <person name="Campsteijn C."/>
            <person name="Adamski M."/>
            <person name="Cross I."/>
            <person name="Yadetie F."/>
            <person name="Muffato M."/>
            <person name="Louis A."/>
            <person name="Butcher S."/>
            <person name="Tsagkogeorga G."/>
            <person name="Konrad A."/>
            <person name="Singh S."/>
            <person name="Jensen M.F."/>
            <person name="Cong E.H."/>
            <person name="Eikeseth-Otteraa H."/>
            <person name="Noel B."/>
            <person name="Anthouard V."/>
            <person name="Porcel B.M."/>
            <person name="Kachouri-Lafond R."/>
            <person name="Nishino A."/>
            <person name="Ugolini M."/>
            <person name="Chourrout P."/>
            <person name="Nishida H."/>
            <person name="Aasland R."/>
            <person name="Huzurbazar S."/>
            <person name="Westhof E."/>
            <person name="Delsuc F."/>
            <person name="Lehrach H."/>
            <person name="Reinhardt R."/>
            <person name="Weissenbach J."/>
            <person name="Roy S.W."/>
            <person name="Artiguenave F."/>
            <person name="Postlethwait J.H."/>
            <person name="Manak J.R."/>
            <person name="Thompson E.M."/>
            <person name="Jaillon O."/>
            <person name="Du Pasquier L."/>
            <person name="Boudinot P."/>
            <person name="Liberles D.A."/>
            <person name="Volff J.N."/>
            <person name="Philippe H."/>
            <person name="Lenhard B."/>
            <person name="Roest Crollius H."/>
            <person name="Wincker P."/>
            <person name="Chourrout D."/>
        </authorList>
    </citation>
    <scope>NUCLEOTIDE SEQUENCE [LARGE SCALE GENOMIC DNA]</scope>
</reference>
<keyword evidence="10" id="KW-1185">Reference proteome</keyword>
<evidence type="ECO:0000259" key="7">
    <source>
        <dbReference type="PROSITE" id="PS50071"/>
    </source>
</evidence>
<feature type="DNA-binding region" description="Homeobox" evidence="5">
    <location>
        <begin position="108"/>
        <end position="167"/>
    </location>
</feature>
<dbReference type="OrthoDB" id="6159439at2759"/>
<dbReference type="InterPro" id="IPR001356">
    <property type="entry name" value="HD"/>
</dbReference>
<evidence type="ECO:0000256" key="6">
    <source>
        <dbReference type="RuleBase" id="RU000682"/>
    </source>
</evidence>
<dbReference type="PANTHER" id="PTHR24333:SF5">
    <property type="entry name" value="VENT HOMEOBOX"/>
    <property type="match status" value="1"/>
</dbReference>
<keyword evidence="2 5" id="KW-0238">DNA-binding</keyword>
<evidence type="ECO:0000256" key="5">
    <source>
        <dbReference type="PROSITE-ProRule" id="PRU00108"/>
    </source>
</evidence>
<keyword evidence="4 5" id="KW-0539">Nucleus</keyword>
<sequence>MDFLYGNSLAISQLMAKTGIFPFLLTPQVAIAQHEQTHYLRKPLQESTVNQIQKKAKKRSFRIDDILSEDQNETPLNALLELTHSNSFGSSSNEFSVILGKNHRSKKRRKSRTAFSNYQLQELENRFQRQRYLTPSDRDNVADNLGLTSTQVITWFQNRRAKLKRDKDEASPKCQKGRKSLEIDIEDDSSRAKIKKTATFKI</sequence>
<evidence type="ECO:0000256" key="3">
    <source>
        <dbReference type="ARBA" id="ARBA00023155"/>
    </source>
</evidence>
<dbReference type="GO" id="GO:0005634">
    <property type="term" value="C:nucleus"/>
    <property type="evidence" value="ECO:0007669"/>
    <property type="project" value="UniProtKB-SubCell"/>
</dbReference>